<dbReference type="SUPFAM" id="SSF50447">
    <property type="entry name" value="Translation proteins"/>
    <property type="match status" value="1"/>
</dbReference>
<dbReference type="Pfam" id="PF01411">
    <property type="entry name" value="tRNA-synt_2c"/>
    <property type="match status" value="1"/>
</dbReference>
<dbReference type="Gene3D" id="3.30.980.10">
    <property type="entry name" value="Threonyl-trna Synthetase, Chain A, domain 2"/>
    <property type="match status" value="1"/>
</dbReference>
<evidence type="ECO:0000256" key="10">
    <source>
        <dbReference type="ARBA" id="ARBA00023146"/>
    </source>
</evidence>
<dbReference type="InterPro" id="IPR003156">
    <property type="entry name" value="DHHA1_dom"/>
</dbReference>
<evidence type="ECO:0000256" key="7">
    <source>
        <dbReference type="ARBA" id="ARBA00022840"/>
    </source>
</evidence>
<dbReference type="GO" id="GO:0005829">
    <property type="term" value="C:cytosol"/>
    <property type="evidence" value="ECO:0007669"/>
    <property type="project" value="TreeGrafter"/>
</dbReference>
<dbReference type="FunFam" id="3.10.310.40:FF:000001">
    <property type="entry name" value="Alanine--tRNA ligase"/>
    <property type="match status" value="1"/>
</dbReference>
<reference evidence="13 14" key="1">
    <citation type="submission" date="2011-11" db="EMBL/GenBank/DDBJ databases">
        <title>The Noncontiguous Finished genome of Jonquetella anthropi DSM 22815.</title>
        <authorList>
            <consortium name="US DOE Joint Genome Institute (JGI-PGF)"/>
            <person name="Lucas S."/>
            <person name="Copeland A."/>
            <person name="Lapidus A."/>
            <person name="Glavina del Rio T."/>
            <person name="Dalin E."/>
            <person name="Tice H."/>
            <person name="Bruce D."/>
            <person name="Goodwin L."/>
            <person name="Pitluck S."/>
            <person name="Peters L."/>
            <person name="Mikhailova N."/>
            <person name="Held B."/>
            <person name="Kyrpides N."/>
            <person name="Mavromatis K."/>
            <person name="Ivanova N."/>
            <person name="Markowitz V."/>
            <person name="Cheng J.-F."/>
            <person name="Hugenholtz P."/>
            <person name="Woyke T."/>
            <person name="Wu D."/>
            <person name="Gronow S."/>
            <person name="Wellnitz S."/>
            <person name="Brambilla E."/>
            <person name="Klenk H.-P."/>
            <person name="Eisen J.A."/>
        </authorList>
    </citation>
    <scope>NUCLEOTIDE SEQUENCE [LARGE SCALE GENOMIC DNA]</scope>
    <source>
        <strain evidence="13 14">DSM 22815</strain>
    </source>
</reference>
<dbReference type="InterPro" id="IPR002318">
    <property type="entry name" value="Ala-tRNA-lgiase_IIc"/>
</dbReference>
<dbReference type="eggNOG" id="COG0013">
    <property type="taxonomic scope" value="Bacteria"/>
</dbReference>
<evidence type="ECO:0000256" key="11">
    <source>
        <dbReference type="HAMAP-Rule" id="MF_00036"/>
    </source>
</evidence>
<feature type="binding site" evidence="11">
    <location>
        <position position="569"/>
    </location>
    <ligand>
        <name>Zn(2+)</name>
        <dbReference type="ChEBI" id="CHEBI:29105"/>
    </ligand>
</feature>
<keyword evidence="10 11" id="KW-0030">Aminoacyl-tRNA synthetase</keyword>
<dbReference type="InterPro" id="IPR012947">
    <property type="entry name" value="tRNA_SAD"/>
</dbReference>
<dbReference type="PROSITE" id="PS50860">
    <property type="entry name" value="AA_TRNA_LIGASE_II_ALA"/>
    <property type="match status" value="1"/>
</dbReference>
<dbReference type="HOGENOM" id="CLU_004485_1_1_0"/>
<evidence type="ECO:0000256" key="5">
    <source>
        <dbReference type="ARBA" id="ARBA00022741"/>
    </source>
</evidence>
<evidence type="ECO:0000256" key="8">
    <source>
        <dbReference type="ARBA" id="ARBA00022884"/>
    </source>
</evidence>
<dbReference type="EMBL" id="CM001376">
    <property type="protein sequence ID" value="EHM13779.1"/>
    <property type="molecule type" value="Genomic_DNA"/>
</dbReference>
<comment type="cofactor">
    <cofactor evidence="11">
        <name>Zn(2+)</name>
        <dbReference type="ChEBI" id="CHEBI:29105"/>
    </cofactor>
    <text evidence="11">Binds 1 zinc ion per subunit.</text>
</comment>
<dbReference type="SUPFAM" id="SSF101353">
    <property type="entry name" value="Putative anticodon-binding domain of alanyl-tRNA synthetase (AlaRS)"/>
    <property type="match status" value="1"/>
</dbReference>
<dbReference type="InterPro" id="IPR018162">
    <property type="entry name" value="Ala-tRNA-ligase_IIc_anticod-bd"/>
</dbReference>
<comment type="similarity">
    <text evidence="1 11">Belongs to the class-II aminoacyl-tRNA synthetase family.</text>
</comment>
<sequence length="882" mass="96347">MQYLSGKDIRRKFIDFWVSKGAHHFPSFSLVPDDPSLLFTIAGMVPFKKYYLGLEEPPVKSAVTSQKCVRTNDIENVGHTARHHTFFEMLGNFSWGGYFKHESLTWGWEFLTQVIGLDGSRMYATIYKDDEEAYKVWHDEIGLADDHILRCGEEENFWFMGPQGPCGPDSEILYDQGEKFSCGPNCHPGCDCDRYLEIWNHVFTQFDRQEDGSMLPLPRKNIDTGMGLERLTSLVQGVTNDFETDLFLPLIRKVTDLSGVAYGSSAAGDLALKVISDHIRSVCFMLADGILPSNEGPGYVLRRLLRRAVRYGRLIGIDRPFLNDLLPVVVSEMSDPYAELAESQLTIRQIIDVEENRFGRTLSQGCALLNDEIDRAVKAGSKTLAGDVAFQLYDTYGFPLELTTEICSEKNLTVDESEFKAQMTQQKDRARKASKQVGVVITGDAFTALQNRLGTVPFVGYDALSSSSQIVGLVCDGALVDRLETGQSGQAVVTPTPFYAERGGQVGDTGTLTAVRTEAAVTGCFYRAGDLSVLDITVNSGALETDQFVTASVDKERRAAITRNHTATHLLHQALIDVLGGHVRQNGSLVSPEFLRFDYTHFEAMTPEQIRQVETLANRKVLANMPVDTEQMNLADAKAKGAKALFEEKYGDVVRVVSAGDFSCELCGGTHVRATGEIGLVKIVSEESIGSGVRRLTAVTGMNSYDMFDKASSALRTLAQKFNVRPEGVVEQVAALEQENKELARQLADKVKSDLAGRLDGGIARTELDGCCLCSARIDGVPMDMMREAGDRVKDKEPRSVVVFMGQTEEGKVQILCMVGAEALKAGYHAGKIVKALAGLVGGGGGGRPDMAQAGGRDCAKIDQALADAEGIVSSSRGGTKK</sequence>
<dbReference type="FunFam" id="3.30.980.10:FF:000004">
    <property type="entry name" value="Alanine--tRNA ligase, cytoplasmic"/>
    <property type="match status" value="1"/>
</dbReference>
<keyword evidence="3 11" id="KW-0436">Ligase</keyword>
<dbReference type="InterPro" id="IPR018165">
    <property type="entry name" value="Ala-tRNA-synth_IIc_core"/>
</dbReference>
<keyword evidence="2 11" id="KW-0820">tRNA-binding</keyword>
<keyword evidence="6 11" id="KW-0862">Zinc</keyword>
<dbReference type="InterPro" id="IPR050058">
    <property type="entry name" value="Ala-tRNA_ligase"/>
</dbReference>
<dbReference type="PANTHER" id="PTHR11777">
    <property type="entry name" value="ALANYL-TRNA SYNTHETASE"/>
    <property type="match status" value="1"/>
</dbReference>
<feature type="domain" description="Alanyl-transfer RNA synthetases family profile" evidence="12">
    <location>
        <begin position="4"/>
        <end position="710"/>
    </location>
</feature>
<evidence type="ECO:0000313" key="13">
    <source>
        <dbReference type="EMBL" id="EHM13779.1"/>
    </source>
</evidence>
<organism evidence="13 14">
    <name type="scientific">Jonquetella anthropi DSM 22815</name>
    <dbReference type="NCBI Taxonomy" id="885272"/>
    <lineage>
        <taxon>Bacteria</taxon>
        <taxon>Thermotogati</taxon>
        <taxon>Synergistota</taxon>
        <taxon>Synergistia</taxon>
        <taxon>Synergistales</taxon>
        <taxon>Dethiosulfovibrionaceae</taxon>
        <taxon>Jonquetella</taxon>
    </lineage>
</organism>
<dbReference type="Gene3D" id="3.30.54.20">
    <property type="match status" value="1"/>
</dbReference>
<keyword evidence="8 11" id="KW-0694">RNA-binding</keyword>
<comment type="function">
    <text evidence="11">Catalyzes the attachment of alanine to tRNA(Ala) in a two-step reaction: alanine is first activated by ATP to form Ala-AMP and then transferred to the acceptor end of tRNA(Ala). Also edits incorrectly charged Ser-tRNA(Ala) and Gly-tRNA(Ala) via its editing domain.</text>
</comment>
<evidence type="ECO:0000256" key="6">
    <source>
        <dbReference type="ARBA" id="ARBA00022833"/>
    </source>
</evidence>
<keyword evidence="5 11" id="KW-0547">Nucleotide-binding</keyword>
<dbReference type="Pfam" id="PF07973">
    <property type="entry name" value="tRNA_SAD"/>
    <property type="match status" value="1"/>
</dbReference>
<dbReference type="CDD" id="cd00673">
    <property type="entry name" value="AlaRS_core"/>
    <property type="match status" value="1"/>
</dbReference>
<proteinExistence type="inferred from homology"/>
<dbReference type="NCBIfam" id="TIGR00344">
    <property type="entry name" value="alaS"/>
    <property type="match status" value="1"/>
</dbReference>
<comment type="subcellular location">
    <subcellularLocation>
        <location evidence="11">Cytoplasm</location>
    </subcellularLocation>
</comment>
<protein>
    <recommendedName>
        <fullName evidence="11">Alanine--tRNA ligase</fullName>
        <ecNumber evidence="11">6.1.1.7</ecNumber>
    </recommendedName>
    <alternativeName>
        <fullName evidence="11">Alanyl-tRNA synthetase</fullName>
        <shortName evidence="11">AlaRS</shortName>
    </alternativeName>
</protein>
<gene>
    <name evidence="11" type="primary">alaS</name>
    <name evidence="13" type="ORF">JonanDRAFT_1415</name>
</gene>
<dbReference type="SMART" id="SM00863">
    <property type="entry name" value="tRNA_SAD"/>
    <property type="match status" value="1"/>
</dbReference>
<evidence type="ECO:0000256" key="4">
    <source>
        <dbReference type="ARBA" id="ARBA00022723"/>
    </source>
</evidence>
<dbReference type="GO" id="GO:0004813">
    <property type="term" value="F:alanine-tRNA ligase activity"/>
    <property type="evidence" value="ECO:0007669"/>
    <property type="project" value="UniProtKB-UniRule"/>
</dbReference>
<comment type="catalytic activity">
    <reaction evidence="11">
        <text>tRNA(Ala) + L-alanine + ATP = L-alanyl-tRNA(Ala) + AMP + diphosphate</text>
        <dbReference type="Rhea" id="RHEA:12540"/>
        <dbReference type="Rhea" id="RHEA-COMP:9657"/>
        <dbReference type="Rhea" id="RHEA-COMP:9923"/>
        <dbReference type="ChEBI" id="CHEBI:30616"/>
        <dbReference type="ChEBI" id="CHEBI:33019"/>
        <dbReference type="ChEBI" id="CHEBI:57972"/>
        <dbReference type="ChEBI" id="CHEBI:78442"/>
        <dbReference type="ChEBI" id="CHEBI:78497"/>
        <dbReference type="ChEBI" id="CHEBI:456215"/>
        <dbReference type="EC" id="6.1.1.7"/>
    </reaction>
</comment>
<keyword evidence="7 11" id="KW-0067">ATP-binding</keyword>
<dbReference type="SUPFAM" id="SSF55681">
    <property type="entry name" value="Class II aaRS and biotin synthetases"/>
    <property type="match status" value="1"/>
</dbReference>
<keyword evidence="4 11" id="KW-0479">Metal-binding</keyword>
<dbReference type="InterPro" id="IPR023033">
    <property type="entry name" value="Ala_tRNA_ligase_euk/bac"/>
</dbReference>
<dbReference type="FunFam" id="3.30.930.10:FF:000004">
    <property type="entry name" value="Alanine--tRNA ligase"/>
    <property type="match status" value="1"/>
</dbReference>
<dbReference type="GO" id="GO:0005524">
    <property type="term" value="F:ATP binding"/>
    <property type="evidence" value="ECO:0007669"/>
    <property type="project" value="UniProtKB-UniRule"/>
</dbReference>
<comment type="domain">
    <text evidence="11">Consists of three domains; the N-terminal catalytic domain, the editing domain and the C-terminal C-Ala domain. The editing domain removes incorrectly charged amino acids, while the C-Ala domain, along with tRNA(Ala), serves as a bridge to cooperatively bring together the editing and aminoacylation centers thus stimulating deacylation of misacylated tRNAs.</text>
</comment>
<keyword evidence="14" id="KW-1185">Reference proteome</keyword>
<feature type="binding site" evidence="11">
    <location>
        <position position="667"/>
    </location>
    <ligand>
        <name>Zn(2+)</name>
        <dbReference type="ChEBI" id="CHEBI:29105"/>
    </ligand>
</feature>
<dbReference type="RefSeq" id="WP_008523336.1">
    <property type="nucleotide sequence ID" value="NZ_CM001376.1"/>
</dbReference>
<keyword evidence="11" id="KW-0963">Cytoplasm</keyword>
<evidence type="ECO:0000256" key="9">
    <source>
        <dbReference type="ARBA" id="ARBA00022917"/>
    </source>
</evidence>
<dbReference type="GO" id="GO:0006419">
    <property type="term" value="P:alanyl-tRNA aminoacylation"/>
    <property type="evidence" value="ECO:0007669"/>
    <property type="project" value="UniProtKB-UniRule"/>
</dbReference>
<dbReference type="SUPFAM" id="SSF55186">
    <property type="entry name" value="ThrRS/AlaRS common domain"/>
    <property type="match status" value="1"/>
</dbReference>
<dbReference type="HAMAP" id="MF_00036_B">
    <property type="entry name" value="Ala_tRNA_synth_B"/>
    <property type="match status" value="1"/>
</dbReference>
<feature type="binding site" evidence="11">
    <location>
        <position position="565"/>
    </location>
    <ligand>
        <name>Zn(2+)</name>
        <dbReference type="ChEBI" id="CHEBI:29105"/>
    </ligand>
</feature>
<dbReference type="Gene3D" id="3.30.930.10">
    <property type="entry name" value="Bira Bifunctional Protein, Domain 2"/>
    <property type="match status" value="1"/>
</dbReference>
<dbReference type="Gene3D" id="3.10.310.40">
    <property type="match status" value="1"/>
</dbReference>
<name>H0UIN4_9BACT</name>
<evidence type="ECO:0000313" key="14">
    <source>
        <dbReference type="Proteomes" id="UP000003806"/>
    </source>
</evidence>
<dbReference type="GO" id="GO:0008270">
    <property type="term" value="F:zinc ion binding"/>
    <property type="evidence" value="ECO:0007669"/>
    <property type="project" value="UniProtKB-UniRule"/>
</dbReference>
<dbReference type="GO" id="GO:0002161">
    <property type="term" value="F:aminoacyl-tRNA deacylase activity"/>
    <property type="evidence" value="ECO:0007669"/>
    <property type="project" value="TreeGrafter"/>
</dbReference>
<dbReference type="AlphaFoldDB" id="H0UIN4"/>
<dbReference type="Gene3D" id="2.40.30.130">
    <property type="match status" value="1"/>
</dbReference>
<dbReference type="InterPro" id="IPR018164">
    <property type="entry name" value="Ala-tRNA-synth_IIc_N"/>
</dbReference>
<feature type="binding site" evidence="11">
    <location>
        <position position="671"/>
    </location>
    <ligand>
        <name>Zn(2+)</name>
        <dbReference type="ChEBI" id="CHEBI:29105"/>
    </ligand>
</feature>
<dbReference type="STRING" id="885272.JonanDRAFT_1415"/>
<evidence type="ECO:0000259" key="12">
    <source>
        <dbReference type="PROSITE" id="PS50860"/>
    </source>
</evidence>
<accession>H0UIN4</accession>
<dbReference type="InterPro" id="IPR045864">
    <property type="entry name" value="aa-tRNA-synth_II/BPL/LPL"/>
</dbReference>
<evidence type="ECO:0000256" key="2">
    <source>
        <dbReference type="ARBA" id="ARBA00022555"/>
    </source>
</evidence>
<dbReference type="PANTHER" id="PTHR11777:SF9">
    <property type="entry name" value="ALANINE--TRNA LIGASE, CYTOPLASMIC"/>
    <property type="match status" value="1"/>
</dbReference>
<dbReference type="InterPro" id="IPR009000">
    <property type="entry name" value="Transl_B-barrel_sf"/>
</dbReference>
<dbReference type="Pfam" id="PF02272">
    <property type="entry name" value="DHHA1"/>
    <property type="match status" value="1"/>
</dbReference>
<dbReference type="InterPro" id="IPR018163">
    <property type="entry name" value="Thr/Ala-tRNA-synth_IIc_edit"/>
</dbReference>
<dbReference type="FunFam" id="3.30.54.20:FF:000001">
    <property type="entry name" value="Alanine--tRNA ligase"/>
    <property type="match status" value="1"/>
</dbReference>
<dbReference type="GO" id="GO:0000049">
    <property type="term" value="F:tRNA binding"/>
    <property type="evidence" value="ECO:0007669"/>
    <property type="project" value="UniProtKB-KW"/>
</dbReference>
<dbReference type="PRINTS" id="PR00980">
    <property type="entry name" value="TRNASYNTHALA"/>
</dbReference>
<dbReference type="EC" id="6.1.1.7" evidence="11"/>
<keyword evidence="9 11" id="KW-0648">Protein biosynthesis</keyword>
<dbReference type="Proteomes" id="UP000003806">
    <property type="component" value="Chromosome"/>
</dbReference>
<evidence type="ECO:0000256" key="3">
    <source>
        <dbReference type="ARBA" id="ARBA00022598"/>
    </source>
</evidence>
<evidence type="ECO:0000256" key="1">
    <source>
        <dbReference type="ARBA" id="ARBA00008226"/>
    </source>
</evidence>